<feature type="domain" description="HTH araC/xylS-type" evidence="4">
    <location>
        <begin position="266"/>
        <end position="365"/>
    </location>
</feature>
<dbReference type="SUPFAM" id="SSF55073">
    <property type="entry name" value="Nucleotide cyclase"/>
    <property type="match status" value="1"/>
</dbReference>
<dbReference type="KEGG" id="aalg:AREALGSMS7_04410"/>
<keyword evidence="2" id="KW-0238">DNA-binding</keyword>
<dbReference type="Gene3D" id="3.30.70.1230">
    <property type="entry name" value="Nucleotide cyclase"/>
    <property type="match status" value="1"/>
</dbReference>
<dbReference type="eggNOG" id="COG2207">
    <property type="taxonomic scope" value="Bacteria"/>
</dbReference>
<proteinExistence type="predicted"/>
<evidence type="ECO:0000256" key="2">
    <source>
        <dbReference type="ARBA" id="ARBA00023125"/>
    </source>
</evidence>
<reference evidence="5 6" key="1">
    <citation type="submission" date="2017-07" db="EMBL/GenBank/DDBJ databases">
        <title>Genome Sequence of Arenibacter algicola Strain SMS7 Isolated from a culture of the Diatom Skeletonema marinoi.</title>
        <authorList>
            <person name="Topel M."/>
            <person name="Pinder M.I.M."/>
            <person name="Johansson O.N."/>
            <person name="Kourtchenko O."/>
            <person name="Godhe A."/>
            <person name="Clarke A.K."/>
        </authorList>
    </citation>
    <scope>NUCLEOTIDE SEQUENCE [LARGE SCALE GENOMIC DNA]</scope>
    <source>
        <strain evidence="5 6">SMS7</strain>
    </source>
</reference>
<dbReference type="EMBL" id="CP022515">
    <property type="protein sequence ID" value="ASO07811.1"/>
    <property type="molecule type" value="Genomic_DNA"/>
</dbReference>
<dbReference type="RefSeq" id="WP_093980021.1">
    <property type="nucleotide sequence ID" value="NZ_CP022515.1"/>
</dbReference>
<dbReference type="Proteomes" id="UP000204551">
    <property type="component" value="Chromosome"/>
</dbReference>
<dbReference type="PRINTS" id="PR00032">
    <property type="entry name" value="HTHARAC"/>
</dbReference>
<dbReference type="Pfam" id="PF12833">
    <property type="entry name" value="HTH_18"/>
    <property type="match status" value="1"/>
</dbReference>
<dbReference type="Pfam" id="PF14026">
    <property type="entry name" value="SCO4226-like"/>
    <property type="match status" value="1"/>
</dbReference>
<sequence length="368" mass="42113">MPIYMDRHEIPKEITALHVAEMHREDLKIEHLYGCKGMTYWCDEKRRTAFCLIQAPNKKAIQDMHNHAHGEVPHRIIEVESSIVESFLGRIEDPEKSQKTELNIINDPAFRTIMVIGLRKLSFLGSDPKHMNRELGNCNKYILGSVEKFLGRVVRQKSGYFLVSFNSVTNAVLCAQEIHSHHNDSSKKFNKDFQLSIGLNAGVPVTEKDSIFEDTIKLAERFCELVLGKIVISTEVKDLYESENLNVKLNHKNIKTLSVGEEKFINLLMDYTEKEWTNAAFNSNDFSKNMGFSKSQLYRKMIGLTGKSPNSFIKDYRLEKALQLLDKKAKNISEVAFGTGFNSPAYFSKCFMDSFGVLPSKYIQDYTV</sequence>
<dbReference type="InterPro" id="IPR029787">
    <property type="entry name" value="Nucleotide_cyclase"/>
</dbReference>
<dbReference type="Gene3D" id="1.10.10.60">
    <property type="entry name" value="Homeodomain-like"/>
    <property type="match status" value="1"/>
</dbReference>
<organism evidence="5 6">
    <name type="scientific">Arenibacter algicola</name>
    <dbReference type="NCBI Taxonomy" id="616991"/>
    <lineage>
        <taxon>Bacteria</taxon>
        <taxon>Pseudomonadati</taxon>
        <taxon>Bacteroidota</taxon>
        <taxon>Flavobacteriia</taxon>
        <taxon>Flavobacteriales</taxon>
        <taxon>Flavobacteriaceae</taxon>
        <taxon>Arenibacter</taxon>
    </lineage>
</organism>
<keyword evidence="3" id="KW-0804">Transcription</keyword>
<dbReference type="Gene3D" id="3.30.70.3090">
    <property type="entry name" value="ORF SCO4226, nickel-binding ferredoxin-like monomer"/>
    <property type="match status" value="1"/>
</dbReference>
<dbReference type="GO" id="GO:0003700">
    <property type="term" value="F:DNA-binding transcription factor activity"/>
    <property type="evidence" value="ECO:0007669"/>
    <property type="project" value="InterPro"/>
</dbReference>
<evidence type="ECO:0000259" key="4">
    <source>
        <dbReference type="PROSITE" id="PS01124"/>
    </source>
</evidence>
<dbReference type="STRING" id="616991.GCA_000733925_02623"/>
<gene>
    <name evidence="5" type="ORF">AREALGSMS7_04410</name>
</gene>
<dbReference type="GO" id="GO:0043565">
    <property type="term" value="F:sequence-specific DNA binding"/>
    <property type="evidence" value="ECO:0007669"/>
    <property type="project" value="InterPro"/>
</dbReference>
<dbReference type="AlphaFoldDB" id="A0A221V3V9"/>
<dbReference type="InterPro" id="IPR018060">
    <property type="entry name" value="HTH_AraC"/>
</dbReference>
<protein>
    <submittedName>
        <fullName evidence="5">Exoenzyme S synthesis regulatory protein ExsA</fullName>
    </submittedName>
</protein>
<dbReference type="InterPro" id="IPR020449">
    <property type="entry name" value="Tscrpt_reg_AraC-type_HTH"/>
</dbReference>
<dbReference type="SUPFAM" id="SSF46689">
    <property type="entry name" value="Homeodomain-like"/>
    <property type="match status" value="1"/>
</dbReference>
<keyword evidence="1" id="KW-0805">Transcription regulation</keyword>
<evidence type="ECO:0000313" key="6">
    <source>
        <dbReference type="Proteomes" id="UP000204551"/>
    </source>
</evidence>
<accession>A0A221V3V9</accession>
<evidence type="ECO:0000256" key="3">
    <source>
        <dbReference type="ARBA" id="ARBA00023163"/>
    </source>
</evidence>
<name>A0A221V3V9_9FLAO</name>
<evidence type="ECO:0000313" key="5">
    <source>
        <dbReference type="EMBL" id="ASO07811.1"/>
    </source>
</evidence>
<dbReference type="PANTHER" id="PTHR43280">
    <property type="entry name" value="ARAC-FAMILY TRANSCRIPTIONAL REGULATOR"/>
    <property type="match status" value="1"/>
</dbReference>
<dbReference type="PANTHER" id="PTHR43280:SF2">
    <property type="entry name" value="HTH-TYPE TRANSCRIPTIONAL REGULATOR EXSA"/>
    <property type="match status" value="1"/>
</dbReference>
<dbReference type="InterPro" id="IPR009057">
    <property type="entry name" value="Homeodomain-like_sf"/>
</dbReference>
<evidence type="ECO:0000256" key="1">
    <source>
        <dbReference type="ARBA" id="ARBA00023015"/>
    </source>
</evidence>
<dbReference type="SMART" id="SM00342">
    <property type="entry name" value="HTH_ARAC"/>
    <property type="match status" value="1"/>
</dbReference>
<dbReference type="InterPro" id="IPR042557">
    <property type="entry name" value="SCO4226"/>
</dbReference>
<dbReference type="InterPro" id="IPR025336">
    <property type="entry name" value="SCO4226-like"/>
</dbReference>
<dbReference type="PROSITE" id="PS01124">
    <property type="entry name" value="HTH_ARAC_FAMILY_2"/>
    <property type="match status" value="1"/>
</dbReference>